<dbReference type="GO" id="GO:0009279">
    <property type="term" value="C:cell outer membrane"/>
    <property type="evidence" value="ECO:0007669"/>
    <property type="project" value="UniProtKB-SubCell"/>
</dbReference>
<evidence type="ECO:0000313" key="8">
    <source>
        <dbReference type="EMBL" id="KAA5825136.1"/>
    </source>
</evidence>
<dbReference type="EMBL" id="VMBF01000004">
    <property type="protein sequence ID" value="TSJ77630.1"/>
    <property type="molecule type" value="Genomic_DNA"/>
</dbReference>
<sequence>MTIIVVMIQRYQEGLTMVAKVILVKAMMLLRTLQLRHGQLALILHFNQKNDIKMKNLKYLIIIFLFAGLSSCEDIITEKPLDFLAPGVYPSSESDAISALTAAYANLHRRWSNWHHATTGTDMAVHGTHNRGRQGVWYTNLTPTDAWASSMYIDNYQGIAAANLVISEVPSIDMDPELRDRIVAEAKFLRAFYYFELKNFYGGVVIIDSPVTGEIAGGVTRSTVDEVNEFIEQDLIDAIPALPESYSANDLGRATKWAATALLGKVHLYQKEWSEAISRFDEVINSGAYGLVADYNALFPQANEYLKLPGVNGDLVTEVIFDIQFQLDIRTTGMQSATGSRDSNIFNAQDGIGGGFENSLPTQTFKSNFENGDKRLAISYVEVLPPDAEGETEDNILVSPISTGYGPISGKYINADGDRVSSNELLLRYADVLLMRAEAENELNGPINAYQYINQVRQRAGVPDLTGLSKEDFTIALRKERLTELSFEGHRKHDLIRWGIFLETVRNSTDRLLRDFVGRNIKDHNVLLPIPATEIEISNNTIKQNPKY</sequence>
<reference evidence="8" key="3">
    <citation type="submission" date="2019-09" db="EMBL/GenBank/DDBJ databases">
        <authorList>
            <person name="Zhang D.-C."/>
        </authorList>
    </citation>
    <scope>NUCLEOTIDE SEQUENCE</scope>
    <source>
        <strain evidence="8">RU-4-M-4</strain>
    </source>
</reference>
<evidence type="ECO:0000313" key="11">
    <source>
        <dbReference type="Proteomes" id="UP000322315"/>
    </source>
</evidence>
<evidence type="ECO:0000256" key="2">
    <source>
        <dbReference type="ARBA" id="ARBA00006275"/>
    </source>
</evidence>
<dbReference type="InterPro" id="IPR033985">
    <property type="entry name" value="SusD-like_N"/>
</dbReference>
<evidence type="ECO:0000256" key="4">
    <source>
        <dbReference type="ARBA" id="ARBA00023136"/>
    </source>
</evidence>
<evidence type="ECO:0000313" key="10">
    <source>
        <dbReference type="Proteomes" id="UP000315145"/>
    </source>
</evidence>
<reference evidence="8 11" key="1">
    <citation type="journal article" date="2015" name="Int. J. Syst. Evol. Microbiol.">
        <title>Algibacter amylolyticus sp. nov., isolated from intertidal sediment.</title>
        <authorList>
            <person name="Zhang D.C."/>
            <person name="Wu J."/>
            <person name="Neuner K."/>
            <person name="Yao J."/>
            <person name="Margesin R."/>
        </authorList>
    </citation>
    <scope>NUCLEOTIDE SEQUENCE [LARGE SCALE GENOMIC DNA]</scope>
    <source>
        <strain evidence="8 11">RU-4-M-4</strain>
    </source>
</reference>
<dbReference type="EMBL" id="VWRS01000004">
    <property type="protein sequence ID" value="KAA5825136.1"/>
    <property type="molecule type" value="Genomic_DNA"/>
</dbReference>
<reference evidence="9 10" key="2">
    <citation type="submission" date="2019-07" db="EMBL/GenBank/DDBJ databases">
        <title>Algibacter marinivivus sp. nov., isolated from the surface of a marine red alga.</title>
        <authorList>
            <person name="Zhong X."/>
            <person name="Xu W."/>
            <person name="Zhang Y."/>
            <person name="Zhang Q."/>
            <person name="Du Z."/>
        </authorList>
    </citation>
    <scope>NUCLEOTIDE SEQUENCE [LARGE SCALE GENOMIC DNA]</scope>
    <source>
        <strain evidence="9 10">RU-4-M-4</strain>
    </source>
</reference>
<keyword evidence="5" id="KW-0998">Cell outer membrane</keyword>
<dbReference type="Pfam" id="PF07980">
    <property type="entry name" value="SusD_RagB"/>
    <property type="match status" value="1"/>
</dbReference>
<protein>
    <submittedName>
        <fullName evidence="8">RagB/SusD family nutrient uptake outer membrane protein</fullName>
    </submittedName>
</protein>
<dbReference type="OrthoDB" id="5694214at2"/>
<evidence type="ECO:0000256" key="1">
    <source>
        <dbReference type="ARBA" id="ARBA00004442"/>
    </source>
</evidence>
<evidence type="ECO:0000256" key="5">
    <source>
        <dbReference type="ARBA" id="ARBA00023237"/>
    </source>
</evidence>
<keyword evidence="3" id="KW-0732">Signal</keyword>
<evidence type="ECO:0000256" key="3">
    <source>
        <dbReference type="ARBA" id="ARBA00022729"/>
    </source>
</evidence>
<evidence type="ECO:0000259" key="6">
    <source>
        <dbReference type="Pfam" id="PF07980"/>
    </source>
</evidence>
<dbReference type="Proteomes" id="UP000322315">
    <property type="component" value="Unassembled WGS sequence"/>
</dbReference>
<gene>
    <name evidence="8" type="ORF">F2B50_08040</name>
    <name evidence="9" type="ORF">FPF71_08040</name>
</gene>
<comment type="subcellular location">
    <subcellularLocation>
        <location evidence="1">Cell outer membrane</location>
    </subcellularLocation>
</comment>
<dbReference type="SUPFAM" id="SSF48452">
    <property type="entry name" value="TPR-like"/>
    <property type="match status" value="1"/>
</dbReference>
<comment type="caution">
    <text evidence="8">The sequence shown here is derived from an EMBL/GenBank/DDBJ whole genome shotgun (WGS) entry which is preliminary data.</text>
</comment>
<feature type="domain" description="SusD-like N-terminal" evidence="7">
    <location>
        <begin position="112"/>
        <end position="268"/>
    </location>
</feature>
<dbReference type="CDD" id="cd08977">
    <property type="entry name" value="SusD"/>
    <property type="match status" value="1"/>
</dbReference>
<proteinExistence type="inferred from homology"/>
<evidence type="ECO:0000259" key="7">
    <source>
        <dbReference type="Pfam" id="PF14322"/>
    </source>
</evidence>
<dbReference type="AlphaFoldDB" id="A0A5M7B6E1"/>
<keyword evidence="10" id="KW-1185">Reference proteome</keyword>
<dbReference type="InterPro" id="IPR012944">
    <property type="entry name" value="SusD_RagB_dom"/>
</dbReference>
<dbReference type="InterPro" id="IPR011990">
    <property type="entry name" value="TPR-like_helical_dom_sf"/>
</dbReference>
<comment type="similarity">
    <text evidence="2">Belongs to the SusD family.</text>
</comment>
<name>A0A5M7B6E1_9FLAO</name>
<organism evidence="8 11">
    <name type="scientific">Algibacter amylolyticus</name>
    <dbReference type="NCBI Taxonomy" id="1608400"/>
    <lineage>
        <taxon>Bacteria</taxon>
        <taxon>Pseudomonadati</taxon>
        <taxon>Bacteroidota</taxon>
        <taxon>Flavobacteriia</taxon>
        <taxon>Flavobacteriales</taxon>
        <taxon>Flavobacteriaceae</taxon>
        <taxon>Algibacter</taxon>
    </lineage>
</organism>
<accession>A0A5M7B6E1</accession>
<dbReference type="Proteomes" id="UP000315145">
    <property type="component" value="Unassembled WGS sequence"/>
</dbReference>
<evidence type="ECO:0000313" key="9">
    <source>
        <dbReference type="EMBL" id="TSJ77630.1"/>
    </source>
</evidence>
<dbReference type="Pfam" id="PF14322">
    <property type="entry name" value="SusD-like_3"/>
    <property type="match status" value="1"/>
</dbReference>
<feature type="domain" description="RagB/SusD" evidence="6">
    <location>
        <begin position="407"/>
        <end position="548"/>
    </location>
</feature>
<dbReference type="Gene3D" id="1.25.40.390">
    <property type="match status" value="1"/>
</dbReference>
<keyword evidence="4" id="KW-0472">Membrane</keyword>